<dbReference type="Pfam" id="PF13181">
    <property type="entry name" value="TPR_8"/>
    <property type="match status" value="2"/>
</dbReference>
<evidence type="ECO:0000256" key="1">
    <source>
        <dbReference type="ARBA" id="ARBA00022737"/>
    </source>
</evidence>
<dbReference type="Pfam" id="PF17128">
    <property type="entry name" value="DUF5107"/>
    <property type="match status" value="1"/>
</dbReference>
<dbReference type="EMBL" id="FMYE01000027">
    <property type="protein sequence ID" value="SDB77746.1"/>
    <property type="molecule type" value="Genomic_DNA"/>
</dbReference>
<evidence type="ECO:0000259" key="4">
    <source>
        <dbReference type="Pfam" id="PF17128"/>
    </source>
</evidence>
<organism evidence="5 6">
    <name type="scientific">Bacteroides ovatus</name>
    <dbReference type="NCBI Taxonomy" id="28116"/>
    <lineage>
        <taxon>Bacteria</taxon>
        <taxon>Pseudomonadati</taxon>
        <taxon>Bacteroidota</taxon>
        <taxon>Bacteroidia</taxon>
        <taxon>Bacteroidales</taxon>
        <taxon>Bacteroidaceae</taxon>
        <taxon>Bacteroides</taxon>
    </lineage>
</organism>
<feature type="chain" id="PRO_5010357041" evidence="3">
    <location>
        <begin position="20"/>
        <end position="1084"/>
    </location>
</feature>
<dbReference type="InterPro" id="IPR033396">
    <property type="entry name" value="DUF5107"/>
</dbReference>
<name>A0A1G6G980_BACOV</name>
<dbReference type="PANTHER" id="PTHR45586">
    <property type="entry name" value="TPR REPEAT-CONTAINING PROTEIN PA4667"/>
    <property type="match status" value="1"/>
</dbReference>
<evidence type="ECO:0000313" key="5">
    <source>
        <dbReference type="EMBL" id="SDB77746.1"/>
    </source>
</evidence>
<keyword evidence="1" id="KW-0677">Repeat</keyword>
<proteinExistence type="predicted"/>
<dbReference type="AlphaFoldDB" id="A0A1G6G980"/>
<protein>
    <submittedName>
        <fullName evidence="5">Tetratricopeptide repeat-containing protein</fullName>
    </submittedName>
</protein>
<dbReference type="InterPro" id="IPR011990">
    <property type="entry name" value="TPR-like_helical_dom_sf"/>
</dbReference>
<evidence type="ECO:0000256" key="3">
    <source>
        <dbReference type="SAM" id="SignalP"/>
    </source>
</evidence>
<dbReference type="Proteomes" id="UP000183670">
    <property type="component" value="Unassembled WGS sequence"/>
</dbReference>
<sequence length="1084" mass="123352">MKYFNILFLILFLTTSAKAQSVKVSVSKVSIPTYTEPEREELPMFAENRVHQRSSGNPYPNKIVLKVNREQKVDKEYTLIKLENEYLELQILPEIGGKIYAAKDKTNGYDFFYKNHVIKPALIGALGSWISGGLEFNWPFHHRASSFMPTDYEIEKLPGGGVIVWVSEHDPTDRMKGTVGIVLNPGESIFETRVKLSNITPLRHSFLWWENVAVPSNKNYEIFFPHDVSHVFFHYKRSVTTYPVATNAAGIFNGIRYDGAVDISKHKNTIQPTSYFSAASQYDFFGGYDTGRKCGVVHIGDHHVSPGKKMFTWAYNQLSQSWENALTDTDGAYCELMAGSYSDNQPDFTWLEPMETKTFSQYWFPIGEIGVPDFANTTGAIYVKDAIKVQLNKTRNVKITVKGDDRVLFSGNATIKAREEYSLPADVRMRLGYSIDVTANDGTVLMSYTVKKHDTFNIPHTTQDMPNIKKVESPHLLYLEGLHVDQYRDPATKGESYYKEALERDPNFAPALIALGEAKLRNAFYSEALEYLLRAEKVLTRFNTRLENGKLYYLLGHVYLALDEQEKSYDYFQKAAWSSAYVSSAMTYVAMLDIRKLEYDKAVQHLTTAITYHKDNAVANALMIYASYLQGDKKASERQYLSVEANDKLNHLARYFGVLTGKVSARDFMEKIRTDKNQVCLDLIETLLVADLQKETVSLIEMLQTHEPLIFSLSAIYADIKGGSPNDSATEGIAFPSRRIEMNSLSHWAKQGSQKAQLLLGCALYAKGHYEKAVALWEGLSSTDYRAARNLAVAYYSHMNRKNEVLPLLKQALSLKPNDEQLIFETVYVMGKLGVAPAERISFLNNHKSAISRDDIMLEWARAYNMAGQEDKAIELLRGRNFVPAEGGEHAVAEQYMFAYFLKGRRLMKENKMQEATDCFKAAQTLPQNLGAGLWNIVRLVPFKYYEAICLKSLGQEDKANENFDFITGIEVDYFSNMNLPELPFYQALCYRETGMPFKGDMLINYKLQDWKEGMKTIDAGYFATTPFFISFCDRAVQQRSAYYSYLLALAYRYTGDTKLAQKYIEQAAVSDPYALNIFAERQF</sequence>
<dbReference type="RefSeq" id="WP_074558648.1">
    <property type="nucleotide sequence ID" value="NZ_FMYE01000027.1"/>
</dbReference>
<feature type="signal peptide" evidence="3">
    <location>
        <begin position="1"/>
        <end position="19"/>
    </location>
</feature>
<dbReference type="InterPro" id="IPR051012">
    <property type="entry name" value="CellSynth/LPSAsmb/PSIAsmb"/>
</dbReference>
<reference evidence="5 6" key="1">
    <citation type="submission" date="2016-10" db="EMBL/GenBank/DDBJ databases">
        <authorList>
            <person name="de Groot N.N."/>
        </authorList>
    </citation>
    <scope>NUCLEOTIDE SEQUENCE [LARGE SCALE GENOMIC DNA]</scope>
    <source>
        <strain evidence="5 6">NLAE-zl-C500</strain>
    </source>
</reference>
<evidence type="ECO:0000313" key="6">
    <source>
        <dbReference type="Proteomes" id="UP000183670"/>
    </source>
</evidence>
<feature type="domain" description="DUF5107" evidence="4">
    <location>
        <begin position="69"/>
        <end position="366"/>
    </location>
</feature>
<evidence type="ECO:0000256" key="2">
    <source>
        <dbReference type="ARBA" id="ARBA00022803"/>
    </source>
</evidence>
<dbReference type="PANTHER" id="PTHR45586:SF1">
    <property type="entry name" value="LIPOPOLYSACCHARIDE ASSEMBLY PROTEIN B"/>
    <property type="match status" value="1"/>
</dbReference>
<dbReference type="SUPFAM" id="SSF48452">
    <property type="entry name" value="TPR-like"/>
    <property type="match status" value="2"/>
</dbReference>
<dbReference type="InterPro" id="IPR019734">
    <property type="entry name" value="TPR_rpt"/>
</dbReference>
<keyword evidence="3" id="KW-0732">Signal</keyword>
<dbReference type="Gene3D" id="1.25.40.10">
    <property type="entry name" value="Tetratricopeptide repeat domain"/>
    <property type="match status" value="3"/>
</dbReference>
<gene>
    <name evidence="5" type="ORF">SAMN05192581_10277</name>
</gene>
<keyword evidence="2" id="KW-0802">TPR repeat</keyword>
<dbReference type="SMART" id="SM00028">
    <property type="entry name" value="TPR"/>
    <property type="match status" value="6"/>
</dbReference>
<accession>A0A1G6G980</accession>